<dbReference type="PANTHER" id="PTHR41709">
    <property type="entry name" value="KAIB-LIKE PROTEIN 1"/>
    <property type="match status" value="1"/>
</dbReference>
<evidence type="ECO:0000259" key="1">
    <source>
        <dbReference type="SMART" id="SM01248"/>
    </source>
</evidence>
<dbReference type="InterPro" id="IPR039022">
    <property type="entry name" value="KaiB-like"/>
</dbReference>
<dbReference type="Proteomes" id="UP001576780">
    <property type="component" value="Unassembled WGS sequence"/>
</dbReference>
<gene>
    <name evidence="2" type="ORF">ACE1CA_02810</name>
</gene>
<protein>
    <submittedName>
        <fullName evidence="2">Circadian clock KaiB family protein</fullName>
    </submittedName>
</protein>
<dbReference type="RefSeq" id="WP_413275900.1">
    <property type="nucleotide sequence ID" value="NZ_JBHFNT010000033.1"/>
</dbReference>
<proteinExistence type="predicted"/>
<dbReference type="InterPro" id="IPR036249">
    <property type="entry name" value="Thioredoxin-like_sf"/>
</dbReference>
<keyword evidence="3" id="KW-1185">Reference proteome</keyword>
<dbReference type="CDD" id="cd02978">
    <property type="entry name" value="KaiB_like"/>
    <property type="match status" value="1"/>
</dbReference>
<evidence type="ECO:0000313" key="3">
    <source>
        <dbReference type="Proteomes" id="UP001576780"/>
    </source>
</evidence>
<dbReference type="InterPro" id="IPR011649">
    <property type="entry name" value="KaiB_domain"/>
</dbReference>
<accession>A0ABV4WEN3</accession>
<dbReference type="PANTHER" id="PTHR41709:SF2">
    <property type="entry name" value="CIRCADIAN CLOCK PROTEIN KAIB2"/>
    <property type="match status" value="1"/>
</dbReference>
<organism evidence="2 3">
    <name type="scientific">Floridaenema evergladense BLCC-F167</name>
    <dbReference type="NCBI Taxonomy" id="3153639"/>
    <lineage>
        <taxon>Bacteria</taxon>
        <taxon>Bacillati</taxon>
        <taxon>Cyanobacteriota</taxon>
        <taxon>Cyanophyceae</taxon>
        <taxon>Oscillatoriophycideae</taxon>
        <taxon>Aerosakkonematales</taxon>
        <taxon>Aerosakkonemataceae</taxon>
        <taxon>Floridanema</taxon>
        <taxon>Floridanema evergladense</taxon>
    </lineage>
</organism>
<comment type="caution">
    <text evidence="2">The sequence shown here is derived from an EMBL/GenBank/DDBJ whole genome shotgun (WGS) entry which is preliminary data.</text>
</comment>
<dbReference type="Pfam" id="PF07689">
    <property type="entry name" value="KaiB"/>
    <property type="match status" value="1"/>
</dbReference>
<dbReference type="SMART" id="SM01248">
    <property type="entry name" value="KaiB"/>
    <property type="match status" value="1"/>
</dbReference>
<evidence type="ECO:0000313" key="2">
    <source>
        <dbReference type="EMBL" id="MFB2833441.1"/>
    </source>
</evidence>
<reference evidence="2 3" key="1">
    <citation type="submission" date="2024-09" db="EMBL/GenBank/DDBJ databases">
        <title>Floridaenema gen nov. (Aerosakkonemataceae, Aerosakkonematales ord. nov., Cyanobacteria) from benthic tropical and subtropical fresh waters, with the description of four new species.</title>
        <authorList>
            <person name="Moretto J.A."/>
            <person name="Berthold D.E."/>
            <person name="Lefler F.W."/>
            <person name="Huang I.-S."/>
            <person name="Laughinghouse H. IV."/>
        </authorList>
    </citation>
    <scope>NUCLEOTIDE SEQUENCE [LARGE SCALE GENOMIC DNA]</scope>
    <source>
        <strain evidence="2 3">BLCC-F167</strain>
    </source>
</reference>
<feature type="domain" description="KaiB" evidence="1">
    <location>
        <begin position="29"/>
        <end position="110"/>
    </location>
</feature>
<name>A0ABV4WEN3_9CYAN</name>
<dbReference type="SUPFAM" id="SSF52833">
    <property type="entry name" value="Thioredoxin-like"/>
    <property type="match status" value="1"/>
</dbReference>
<sequence length="126" mass="14526">MEKEDVTNLAKIFNKPVLTHNSDERYCFRLYVAGSTPNSGRALKNLQRIAEKYFPNNYELEVIDVYEQPEQLLLENIVAIPTLIKDSPLPVKRLVGDLSNTKKVLTSLGISLKNKEVHYKKLHNDW</sequence>
<dbReference type="EMBL" id="JBHFNT010000033">
    <property type="protein sequence ID" value="MFB2833441.1"/>
    <property type="molecule type" value="Genomic_DNA"/>
</dbReference>
<dbReference type="Gene3D" id="3.40.30.10">
    <property type="entry name" value="Glutaredoxin"/>
    <property type="match status" value="1"/>
</dbReference>